<reference evidence="8" key="1">
    <citation type="submission" date="2020-11" db="EMBL/GenBank/DDBJ databases">
        <authorList>
            <consortium name="DOE Joint Genome Institute"/>
            <person name="Ahrendt S."/>
            <person name="Riley R."/>
            <person name="Andreopoulos W."/>
            <person name="Labutti K."/>
            <person name="Pangilinan J."/>
            <person name="Ruiz-Duenas F.J."/>
            <person name="Barrasa J.M."/>
            <person name="Sanchez-Garcia M."/>
            <person name="Camarero S."/>
            <person name="Miyauchi S."/>
            <person name="Serrano A."/>
            <person name="Linde D."/>
            <person name="Babiker R."/>
            <person name="Drula E."/>
            <person name="Ayuso-Fernandez I."/>
            <person name="Pacheco R."/>
            <person name="Padilla G."/>
            <person name="Ferreira P."/>
            <person name="Barriuso J."/>
            <person name="Kellner H."/>
            <person name="Castanera R."/>
            <person name="Alfaro M."/>
            <person name="Ramirez L."/>
            <person name="Pisabarro A.G."/>
            <person name="Kuo A."/>
            <person name="Tritt A."/>
            <person name="Lipzen A."/>
            <person name="He G."/>
            <person name="Yan M."/>
            <person name="Ng V."/>
            <person name="Cullen D."/>
            <person name="Martin F."/>
            <person name="Rosso M.-N."/>
            <person name="Henrissat B."/>
            <person name="Hibbett D."/>
            <person name="Martinez A.T."/>
            <person name="Grigoriev I.V."/>
        </authorList>
    </citation>
    <scope>NUCLEOTIDE SEQUENCE</scope>
    <source>
        <strain evidence="8">CBS 506.95</strain>
    </source>
</reference>
<dbReference type="EMBL" id="MU157844">
    <property type="protein sequence ID" value="KAF9529771.1"/>
    <property type="molecule type" value="Genomic_DNA"/>
</dbReference>
<dbReference type="Proteomes" id="UP000807306">
    <property type="component" value="Unassembled WGS sequence"/>
</dbReference>
<dbReference type="InterPro" id="IPR016167">
    <property type="entry name" value="FAD-bd_PCMH_sub1"/>
</dbReference>
<dbReference type="OrthoDB" id="9996127at2759"/>
<feature type="compositionally biased region" description="Low complexity" evidence="6">
    <location>
        <begin position="227"/>
        <end position="243"/>
    </location>
</feature>
<feature type="compositionally biased region" description="Low complexity" evidence="6">
    <location>
        <begin position="167"/>
        <end position="176"/>
    </location>
</feature>
<dbReference type="InterPro" id="IPR036318">
    <property type="entry name" value="FAD-bd_PCMH-like_sf"/>
</dbReference>
<dbReference type="GO" id="GO:0071949">
    <property type="term" value="F:FAD binding"/>
    <property type="evidence" value="ECO:0007669"/>
    <property type="project" value="InterPro"/>
</dbReference>
<keyword evidence="3" id="KW-0285">Flavoprotein</keyword>
<dbReference type="Pfam" id="PF08031">
    <property type="entry name" value="BBE"/>
    <property type="match status" value="1"/>
</dbReference>
<organism evidence="8 9">
    <name type="scientific">Crepidotus variabilis</name>
    <dbReference type="NCBI Taxonomy" id="179855"/>
    <lineage>
        <taxon>Eukaryota</taxon>
        <taxon>Fungi</taxon>
        <taxon>Dikarya</taxon>
        <taxon>Basidiomycota</taxon>
        <taxon>Agaricomycotina</taxon>
        <taxon>Agaricomycetes</taxon>
        <taxon>Agaricomycetidae</taxon>
        <taxon>Agaricales</taxon>
        <taxon>Agaricineae</taxon>
        <taxon>Crepidotaceae</taxon>
        <taxon>Crepidotus</taxon>
    </lineage>
</organism>
<keyword evidence="5" id="KW-0560">Oxidoreductase</keyword>
<keyword evidence="9" id="KW-1185">Reference proteome</keyword>
<dbReference type="AlphaFoldDB" id="A0A9P6JR03"/>
<dbReference type="PROSITE" id="PS51387">
    <property type="entry name" value="FAD_PCMH"/>
    <property type="match status" value="1"/>
</dbReference>
<dbReference type="PANTHER" id="PTHR42973">
    <property type="entry name" value="BINDING OXIDOREDUCTASE, PUTATIVE (AFU_ORTHOLOGUE AFUA_1G17690)-RELATED"/>
    <property type="match status" value="1"/>
</dbReference>
<gene>
    <name evidence="8" type="ORF">CPB83DRAFT_893283</name>
</gene>
<feature type="compositionally biased region" description="Polar residues" evidence="6">
    <location>
        <begin position="118"/>
        <end position="135"/>
    </location>
</feature>
<feature type="domain" description="FAD-binding PCMH-type" evidence="7">
    <location>
        <begin position="336"/>
        <end position="517"/>
    </location>
</feature>
<dbReference type="Gene3D" id="3.30.43.10">
    <property type="entry name" value="Uridine Diphospho-n-acetylenolpyruvylglucosamine Reductase, domain 2"/>
    <property type="match status" value="1"/>
</dbReference>
<feature type="region of interest" description="Disordered" evidence="6">
    <location>
        <begin position="346"/>
        <end position="371"/>
    </location>
</feature>
<dbReference type="InterPro" id="IPR050416">
    <property type="entry name" value="FAD-linked_Oxidoreductase"/>
</dbReference>
<feature type="region of interest" description="Disordered" evidence="6">
    <location>
        <begin position="219"/>
        <end position="289"/>
    </location>
</feature>
<evidence type="ECO:0000259" key="7">
    <source>
        <dbReference type="PROSITE" id="PS51387"/>
    </source>
</evidence>
<feature type="region of interest" description="Disordered" evidence="6">
    <location>
        <begin position="772"/>
        <end position="798"/>
    </location>
</feature>
<proteinExistence type="inferred from homology"/>
<evidence type="ECO:0000313" key="8">
    <source>
        <dbReference type="EMBL" id="KAF9529771.1"/>
    </source>
</evidence>
<feature type="compositionally biased region" description="Polar residues" evidence="6">
    <location>
        <begin position="244"/>
        <end position="289"/>
    </location>
</feature>
<keyword evidence="4" id="KW-0274">FAD</keyword>
<dbReference type="Gene3D" id="3.40.462.20">
    <property type="match status" value="1"/>
</dbReference>
<feature type="region of interest" description="Disordered" evidence="6">
    <location>
        <begin position="113"/>
        <end position="143"/>
    </location>
</feature>
<comment type="similarity">
    <text evidence="2">Belongs to the oxygen-dependent FAD-linked oxidoreductase family.</text>
</comment>
<evidence type="ECO:0000256" key="3">
    <source>
        <dbReference type="ARBA" id="ARBA00022630"/>
    </source>
</evidence>
<dbReference type="InterPro" id="IPR016169">
    <property type="entry name" value="FAD-bd_PCMH_sub2"/>
</dbReference>
<evidence type="ECO:0000256" key="1">
    <source>
        <dbReference type="ARBA" id="ARBA00001974"/>
    </source>
</evidence>
<dbReference type="InterPro" id="IPR016166">
    <property type="entry name" value="FAD-bd_PCMH"/>
</dbReference>
<dbReference type="InterPro" id="IPR012951">
    <property type="entry name" value="BBE"/>
</dbReference>
<name>A0A9P6JR03_9AGAR</name>
<feature type="region of interest" description="Disordered" evidence="6">
    <location>
        <begin position="162"/>
        <end position="200"/>
    </location>
</feature>
<evidence type="ECO:0000256" key="6">
    <source>
        <dbReference type="SAM" id="MobiDB-lite"/>
    </source>
</evidence>
<comment type="cofactor">
    <cofactor evidence="1">
        <name>FAD</name>
        <dbReference type="ChEBI" id="CHEBI:57692"/>
    </cofactor>
</comment>
<sequence>MTIIDPLSKEQHDELGSAVRGQVYLEGDPGFVDFTVIFNGNVVTNAKAVVCPLDAEDVSKIILFCLKHSFSPSVKAGGYGTAGWAIGGDIIIDLCKLVDVDIEPPHENGTFTGLRDITSLNSKGKQPQSLSTSPVNAAKRRREADANLREYSSASKSVASFLGGPGLSKPSPGASKLDGPSPSVRRKIDDAKLSSSSDRSSARFAIPVDVVQDSTSSCLEAPSRQISSGSNASATSSDTSLSSRLQPTSTRETTPAVSPKTDATGSDTNPRLPSTSEPSNPNVAPTTVMTPTLAFPSRNTQSFPLAPTTASPFGYLDTPNNFPPAAPIPTLHSSFAQHPSPQVAYPLSTISDSSDAHTLPGSSSSTSASVFVPSNQVSQRPLYSHSSIPIPAQAEPIHPHAFVTFGAGMRQKEIDTFTAKHKLEARYLTGSGDGIPYHVPFAAHPVGSSIMLLGGFGFLSRLHGLSIDNLVEVEMVLADGRIVIINENGHPDLWWALRGAGPCFGIATRYKAKAFPIPVVFAGNLIYRFNKATAPSLIKHFRDCVKGAPRELYANVLLTAGPAGKDSLVVVQMCYIGSKEKGQEYLQAISSWDGEKCLLNEVDEKSFLHQQDSVAQVLRGKAGRQWFIRSALISSLPDDIINETVLQFAGTPVGCTWLFELAGGAIADFDNTCVPKAQREATFTIAALHQWEIDVDDNRCVDSAEEWIAGTLKPVHLGGPLPSFLGRHEPPDRTKACFGINWPRLCEIKEVYDPKNLFKNTFWPLDASGENVEPYSHEPPTPPFLSTSIRGQKRKVFT</sequence>
<dbReference type="SUPFAM" id="SSF56176">
    <property type="entry name" value="FAD-binding/transporter-associated domain-like"/>
    <property type="match status" value="2"/>
</dbReference>
<evidence type="ECO:0000256" key="4">
    <source>
        <dbReference type="ARBA" id="ARBA00022827"/>
    </source>
</evidence>
<dbReference type="GO" id="GO:0016491">
    <property type="term" value="F:oxidoreductase activity"/>
    <property type="evidence" value="ECO:0007669"/>
    <property type="project" value="UniProtKB-KW"/>
</dbReference>
<accession>A0A9P6JR03</accession>
<evidence type="ECO:0000256" key="5">
    <source>
        <dbReference type="ARBA" id="ARBA00023002"/>
    </source>
</evidence>
<comment type="caution">
    <text evidence="8">The sequence shown here is derived from an EMBL/GenBank/DDBJ whole genome shotgun (WGS) entry which is preliminary data.</text>
</comment>
<evidence type="ECO:0000313" key="9">
    <source>
        <dbReference type="Proteomes" id="UP000807306"/>
    </source>
</evidence>
<protein>
    <recommendedName>
        <fullName evidence="7">FAD-binding PCMH-type domain-containing protein</fullName>
    </recommendedName>
</protein>
<evidence type="ECO:0000256" key="2">
    <source>
        <dbReference type="ARBA" id="ARBA00005466"/>
    </source>
</evidence>
<dbReference type="PANTHER" id="PTHR42973:SF39">
    <property type="entry name" value="FAD-BINDING PCMH-TYPE DOMAIN-CONTAINING PROTEIN"/>
    <property type="match status" value="1"/>
</dbReference>
<dbReference type="Gene3D" id="3.30.465.10">
    <property type="match status" value="1"/>
</dbReference>